<name>A0AAD5T9U7_9FUNG</name>
<keyword evidence="9" id="KW-0687">Ribonucleoprotein</keyword>
<evidence type="ECO:0000256" key="9">
    <source>
        <dbReference type="ARBA" id="ARBA00023274"/>
    </source>
</evidence>
<comment type="similarity">
    <text evidence="2">Belongs to the eukaryotic ribosomal protein eL18 family.</text>
</comment>
<reference evidence="13" key="1">
    <citation type="submission" date="2020-05" db="EMBL/GenBank/DDBJ databases">
        <title>Phylogenomic resolution of chytrid fungi.</title>
        <authorList>
            <person name="Stajich J.E."/>
            <person name="Amses K."/>
            <person name="Simmons R."/>
            <person name="Seto K."/>
            <person name="Myers J."/>
            <person name="Bonds A."/>
            <person name="Quandt C.A."/>
            <person name="Barry K."/>
            <person name="Liu P."/>
            <person name="Grigoriev I."/>
            <person name="Longcore J.E."/>
            <person name="James T.Y."/>
        </authorList>
    </citation>
    <scope>NUCLEOTIDE SEQUENCE</scope>
    <source>
        <strain evidence="13">JEL0513</strain>
    </source>
</reference>
<evidence type="ECO:0000259" key="12">
    <source>
        <dbReference type="Pfam" id="PF17135"/>
    </source>
</evidence>
<evidence type="ECO:0000256" key="7">
    <source>
        <dbReference type="ARBA" id="ARBA00023065"/>
    </source>
</evidence>
<organism evidence="13 14">
    <name type="scientific">Physocladia obscura</name>
    <dbReference type="NCBI Taxonomy" id="109957"/>
    <lineage>
        <taxon>Eukaryota</taxon>
        <taxon>Fungi</taxon>
        <taxon>Fungi incertae sedis</taxon>
        <taxon>Chytridiomycota</taxon>
        <taxon>Chytridiomycota incertae sedis</taxon>
        <taxon>Chytridiomycetes</taxon>
        <taxon>Chytridiales</taxon>
        <taxon>Chytriomycetaceae</taxon>
        <taxon>Physocladia</taxon>
    </lineage>
</organism>
<feature type="transmembrane region" description="Helical" evidence="11">
    <location>
        <begin position="339"/>
        <end position="358"/>
    </location>
</feature>
<evidence type="ECO:0000256" key="5">
    <source>
        <dbReference type="ARBA" id="ARBA00022980"/>
    </source>
</evidence>
<keyword evidence="4 11" id="KW-0812">Transmembrane</keyword>
<evidence type="ECO:0000256" key="8">
    <source>
        <dbReference type="ARBA" id="ARBA00023136"/>
    </source>
</evidence>
<feature type="transmembrane region" description="Helical" evidence="11">
    <location>
        <begin position="135"/>
        <end position="158"/>
    </location>
</feature>
<feature type="region of interest" description="Disordered" evidence="10">
    <location>
        <begin position="14"/>
        <end position="66"/>
    </location>
</feature>
<feature type="compositionally biased region" description="Low complexity" evidence="10">
    <location>
        <begin position="27"/>
        <end position="60"/>
    </location>
</feature>
<evidence type="ECO:0000256" key="3">
    <source>
        <dbReference type="ARBA" id="ARBA00022448"/>
    </source>
</evidence>
<dbReference type="Pfam" id="PF17135">
    <property type="entry name" value="Ribosomal_L18"/>
    <property type="match status" value="1"/>
</dbReference>
<keyword evidence="5 13" id="KW-0689">Ribosomal protein</keyword>
<comment type="caution">
    <text evidence="13">The sequence shown here is derived from an EMBL/GenBank/DDBJ whole genome shotgun (WGS) entry which is preliminary data.</text>
</comment>
<gene>
    <name evidence="13" type="primary">RPL18_1</name>
    <name evidence="13" type="ORF">HK100_001984</name>
</gene>
<dbReference type="EMBL" id="JADGJH010000145">
    <property type="protein sequence ID" value="KAJ3136167.1"/>
    <property type="molecule type" value="Genomic_DNA"/>
</dbReference>
<sequence length="640" mass="71162">MHLHLHKNSWSSISSLLRNSPTPPTTPTCTPTPIRERATTASTTATTIISRTRRATATPAPIAPTPTPTTATAVSGFYSRATSSTQFLAACLTPTLEQIRHYNEPGYSFHHAVSADRSTLRAYDSRFHLSVLPTIAPFIVLAMVWALAVSLISYFGFVVFPNNLSTATVIGTTLSLLLSFRLNTAQYVLHLSRYNLINLGRLILVFIKAETANSQKQKETAFNLLIAFAFAKHHELRRSEPAILYQDIIPYISQHPILSTIAPTTPKFSNIILIYLHAYLVNTNQSIGAMHQAIHTLVDTATNLNRIRNTPIPAAYAIHLAHVLTLYMLSLPFQLVTALGFLCVPASGITAFVMMGLLEISRYIENPFEDDFHDLPVDLYCEDVREVVMKSFIQRPECEEDKEVENTVSMMGGSISGSSSSSNIISSSDMPVFLDWHEPVMFVEWEKNGAERKGIDSGKKKTKRNIRTAPRSKDIYLHLLVKLYRFLARRTDSRFNKVILRRLFMSQINRPPLSISRIVHYVDGGVKAEGKTIVLVGTVTDDLRLLDVPKLSIAALRVTDSARARILAAGGEVLTFDQLALRAPTGKNTILLRGRKSAREAVKHFGAAGVPKSHAKPYVRSKGRKFEKARGRRASRGYKN</sequence>
<dbReference type="Pfam" id="PF25539">
    <property type="entry name" value="Bestrophin_2"/>
    <property type="match status" value="1"/>
</dbReference>
<evidence type="ECO:0000256" key="11">
    <source>
        <dbReference type="SAM" id="Phobius"/>
    </source>
</evidence>
<dbReference type="InterPro" id="IPR000039">
    <property type="entry name" value="Ribosomal_eL18"/>
</dbReference>
<dbReference type="Proteomes" id="UP001211907">
    <property type="component" value="Unassembled WGS sequence"/>
</dbReference>
<dbReference type="GO" id="GO:0016020">
    <property type="term" value="C:membrane"/>
    <property type="evidence" value="ECO:0007669"/>
    <property type="project" value="UniProtKB-SubCell"/>
</dbReference>
<dbReference type="SUPFAM" id="SSF52080">
    <property type="entry name" value="Ribosomal proteins L15p and L18e"/>
    <property type="match status" value="1"/>
</dbReference>
<evidence type="ECO:0000256" key="10">
    <source>
        <dbReference type="SAM" id="MobiDB-lite"/>
    </source>
</evidence>
<keyword evidence="7" id="KW-0406">Ion transport</keyword>
<evidence type="ECO:0000256" key="4">
    <source>
        <dbReference type="ARBA" id="ARBA00022692"/>
    </source>
</evidence>
<evidence type="ECO:0000256" key="1">
    <source>
        <dbReference type="ARBA" id="ARBA00004141"/>
    </source>
</evidence>
<dbReference type="GO" id="GO:0005254">
    <property type="term" value="F:chloride channel activity"/>
    <property type="evidence" value="ECO:0007669"/>
    <property type="project" value="InterPro"/>
</dbReference>
<dbReference type="GO" id="GO:0022625">
    <property type="term" value="C:cytosolic large ribosomal subunit"/>
    <property type="evidence" value="ECO:0007669"/>
    <property type="project" value="TreeGrafter"/>
</dbReference>
<feature type="compositionally biased region" description="Basic residues" evidence="10">
    <location>
        <begin position="613"/>
        <end position="623"/>
    </location>
</feature>
<dbReference type="PANTHER" id="PTHR10934">
    <property type="entry name" value="60S RIBOSOMAL PROTEIN L18"/>
    <property type="match status" value="1"/>
</dbReference>
<keyword evidence="14" id="KW-1185">Reference proteome</keyword>
<feature type="transmembrane region" description="Helical" evidence="11">
    <location>
        <begin position="164"/>
        <end position="183"/>
    </location>
</feature>
<dbReference type="GO" id="GO:0003723">
    <property type="term" value="F:RNA binding"/>
    <property type="evidence" value="ECO:0007669"/>
    <property type="project" value="TreeGrafter"/>
</dbReference>
<dbReference type="GO" id="GO:0006412">
    <property type="term" value="P:translation"/>
    <property type="evidence" value="ECO:0007669"/>
    <property type="project" value="InterPro"/>
</dbReference>
<dbReference type="FunFam" id="3.100.10.10:FF:000001">
    <property type="entry name" value="60S ribosomal protein L18"/>
    <property type="match status" value="1"/>
</dbReference>
<dbReference type="AlphaFoldDB" id="A0AAD5T9U7"/>
<accession>A0AAD5T9U7</accession>
<dbReference type="Gene3D" id="3.100.10.10">
    <property type="match status" value="1"/>
</dbReference>
<evidence type="ECO:0000313" key="14">
    <source>
        <dbReference type="Proteomes" id="UP001211907"/>
    </source>
</evidence>
<evidence type="ECO:0000256" key="2">
    <source>
        <dbReference type="ARBA" id="ARBA00006815"/>
    </source>
</evidence>
<comment type="subcellular location">
    <subcellularLocation>
        <location evidence="1">Membrane</location>
        <topology evidence="1">Multi-pass membrane protein</topology>
    </subcellularLocation>
</comment>
<proteinExistence type="inferred from homology"/>
<keyword evidence="3" id="KW-0813">Transport</keyword>
<evidence type="ECO:0000313" key="13">
    <source>
        <dbReference type="EMBL" id="KAJ3136167.1"/>
    </source>
</evidence>
<feature type="domain" description="Large ribosomal subunit protein uL15/eL18" evidence="12">
    <location>
        <begin position="454"/>
        <end position="640"/>
    </location>
</feature>
<dbReference type="GO" id="GO:0003735">
    <property type="term" value="F:structural constituent of ribosome"/>
    <property type="evidence" value="ECO:0007669"/>
    <property type="project" value="InterPro"/>
</dbReference>
<dbReference type="InterPro" id="IPR021131">
    <property type="entry name" value="Ribosomal_uL15/eL18"/>
</dbReference>
<protein>
    <submittedName>
        <fullName evidence="13">60S ribosomal protein L18</fullName>
    </submittedName>
</protein>
<dbReference type="InterPro" id="IPR044669">
    <property type="entry name" value="YneE/VCCN1/2-like"/>
</dbReference>
<dbReference type="InterPro" id="IPR036227">
    <property type="entry name" value="Ribosomal_uL15/eL18_sf"/>
</dbReference>
<keyword evidence="6 11" id="KW-1133">Transmembrane helix</keyword>
<feature type="compositionally biased region" description="Basic residues" evidence="10">
    <location>
        <begin position="630"/>
        <end position="640"/>
    </location>
</feature>
<feature type="transmembrane region" description="Helical" evidence="11">
    <location>
        <begin position="314"/>
        <end position="333"/>
    </location>
</feature>
<dbReference type="PANTHER" id="PTHR10934:SF2">
    <property type="entry name" value="LARGE RIBOSOMAL SUBUNIT PROTEIN EL18"/>
    <property type="match status" value="1"/>
</dbReference>
<evidence type="ECO:0000256" key="6">
    <source>
        <dbReference type="ARBA" id="ARBA00022989"/>
    </source>
</evidence>
<feature type="region of interest" description="Disordered" evidence="10">
    <location>
        <begin position="612"/>
        <end position="640"/>
    </location>
</feature>
<keyword evidence="8 11" id="KW-0472">Membrane</keyword>